<sequence length="219" mass="23794">FTLHHPITNPWMSRSQTALPFPLPSSSYSPALHMGSLLLLQFPANGPATPGAPPSPASTPNPSSPSVTRLPANSSLAPHLGSPRPLRPQSRSRRLLHSASGRATSGGAEDPEDVVQYLTVPDSWLVPSEALEESEWLRAALHKWLDDEYCPEVMNVEISKVAAQSYYASLVAEKTDLGEILLNMARDLESLSFQESFHGAFSSANAAVHLITLRMESFR</sequence>
<feature type="compositionally biased region" description="Pro residues" evidence="1">
    <location>
        <begin position="50"/>
        <end position="63"/>
    </location>
</feature>
<reference evidence="2" key="1">
    <citation type="submission" date="2015-07" db="EMBL/GenBank/DDBJ databases">
        <title>Transcriptome Assembly of Anthurium amnicola.</title>
        <authorList>
            <person name="Suzuki J."/>
        </authorList>
    </citation>
    <scope>NUCLEOTIDE SEQUENCE</scope>
</reference>
<proteinExistence type="predicted"/>
<dbReference type="PANTHER" id="PTHR36776">
    <property type="entry name" value="EXPRESSED PROTEIN"/>
    <property type="match status" value="1"/>
</dbReference>
<dbReference type="AlphaFoldDB" id="A0A1D1YHE4"/>
<evidence type="ECO:0000256" key="1">
    <source>
        <dbReference type="SAM" id="MobiDB-lite"/>
    </source>
</evidence>
<evidence type="ECO:0000313" key="2">
    <source>
        <dbReference type="EMBL" id="JAT54058.1"/>
    </source>
</evidence>
<protein>
    <submittedName>
        <fullName evidence="2">Uncharacterized protein</fullName>
    </submittedName>
</protein>
<dbReference type="PANTHER" id="PTHR36776:SF1">
    <property type="entry name" value="EXPRESSED PROTEIN"/>
    <property type="match status" value="1"/>
</dbReference>
<dbReference type="EMBL" id="GDJX01013878">
    <property type="protein sequence ID" value="JAT54058.1"/>
    <property type="molecule type" value="Transcribed_RNA"/>
</dbReference>
<accession>A0A1D1YHE4</accession>
<gene>
    <name evidence="2" type="ORF">g.29209</name>
</gene>
<feature type="non-terminal residue" evidence="2">
    <location>
        <position position="1"/>
    </location>
</feature>
<name>A0A1D1YHE4_9ARAE</name>
<organism evidence="2">
    <name type="scientific">Anthurium amnicola</name>
    <dbReference type="NCBI Taxonomy" id="1678845"/>
    <lineage>
        <taxon>Eukaryota</taxon>
        <taxon>Viridiplantae</taxon>
        <taxon>Streptophyta</taxon>
        <taxon>Embryophyta</taxon>
        <taxon>Tracheophyta</taxon>
        <taxon>Spermatophyta</taxon>
        <taxon>Magnoliopsida</taxon>
        <taxon>Liliopsida</taxon>
        <taxon>Araceae</taxon>
        <taxon>Pothoideae</taxon>
        <taxon>Potheae</taxon>
        <taxon>Anthurium</taxon>
    </lineage>
</organism>
<feature type="region of interest" description="Disordered" evidence="1">
    <location>
        <begin position="45"/>
        <end position="113"/>
    </location>
</feature>